<gene>
    <name evidence="2" type="ORF">ENM46_05155</name>
</gene>
<dbReference type="GO" id="GO:0005840">
    <property type="term" value="C:ribosome"/>
    <property type="evidence" value="ECO:0007669"/>
    <property type="project" value="UniProtKB-KW"/>
</dbReference>
<organism evidence="2">
    <name type="scientific">Fervidobacterium nodosum</name>
    <dbReference type="NCBI Taxonomy" id="2424"/>
    <lineage>
        <taxon>Bacteria</taxon>
        <taxon>Thermotogati</taxon>
        <taxon>Thermotogota</taxon>
        <taxon>Thermotogae</taxon>
        <taxon>Thermotogales</taxon>
        <taxon>Fervidobacteriaceae</taxon>
        <taxon>Fervidobacterium</taxon>
    </lineage>
</organism>
<sequence length="105" mass="11665">MNEEKLRKVLSYLGFASKSNKLVYGKDMIRDYISDPSVRTKVIILATDAGPRVKKDLKIRCEINGVNLFELCEKTVLSKAVGMKEVAALGVSDENLAKSITEVMK</sequence>
<protein>
    <submittedName>
        <fullName evidence="2">50S ribosomal protein L7ae family protein</fullName>
    </submittedName>
</protein>
<dbReference type="AlphaFoldDB" id="A0A7C5U8Z2"/>
<comment type="caution">
    <text evidence="2">The sequence shown here is derived from an EMBL/GenBank/DDBJ whole genome shotgun (WGS) entry which is preliminary data.</text>
</comment>
<dbReference type="Pfam" id="PF01248">
    <property type="entry name" value="Ribosomal_L7Ae"/>
    <property type="match status" value="1"/>
</dbReference>
<dbReference type="Gene3D" id="3.30.1330.30">
    <property type="match status" value="1"/>
</dbReference>
<keyword evidence="2" id="KW-0689">Ribosomal protein</keyword>
<accession>A0A7C5U8Z2</accession>
<dbReference type="InterPro" id="IPR029064">
    <property type="entry name" value="Ribosomal_eL30-like_sf"/>
</dbReference>
<dbReference type="InterPro" id="IPR004038">
    <property type="entry name" value="Ribosomal_eL8/eL30/eS12/Gad45"/>
</dbReference>
<evidence type="ECO:0000313" key="2">
    <source>
        <dbReference type="EMBL" id="HHR34315.1"/>
    </source>
</evidence>
<name>A0A7C5U8Z2_9BACT</name>
<feature type="domain" description="Ribosomal protein eL8/eL30/eS12/Gadd45" evidence="1">
    <location>
        <begin position="8"/>
        <end position="97"/>
    </location>
</feature>
<dbReference type="SUPFAM" id="SSF55315">
    <property type="entry name" value="L30e-like"/>
    <property type="match status" value="1"/>
</dbReference>
<dbReference type="EMBL" id="DRXW01000309">
    <property type="protein sequence ID" value="HHR34315.1"/>
    <property type="molecule type" value="Genomic_DNA"/>
</dbReference>
<keyword evidence="2" id="KW-0687">Ribonucleoprotein</keyword>
<reference evidence="2" key="1">
    <citation type="journal article" date="2020" name="mSystems">
        <title>Genome- and Community-Level Interaction Insights into Carbon Utilization and Element Cycling Functions of Hydrothermarchaeota in Hydrothermal Sediment.</title>
        <authorList>
            <person name="Zhou Z."/>
            <person name="Liu Y."/>
            <person name="Xu W."/>
            <person name="Pan J."/>
            <person name="Luo Z.H."/>
            <person name="Li M."/>
        </authorList>
    </citation>
    <scope>NUCLEOTIDE SEQUENCE [LARGE SCALE GENOMIC DNA]</scope>
    <source>
        <strain evidence="2">SpSt-1088</strain>
    </source>
</reference>
<proteinExistence type="predicted"/>
<evidence type="ECO:0000259" key="1">
    <source>
        <dbReference type="Pfam" id="PF01248"/>
    </source>
</evidence>